<evidence type="ECO:0000313" key="2">
    <source>
        <dbReference type="Proteomes" id="UP000193642"/>
    </source>
</evidence>
<proteinExistence type="predicted"/>
<protein>
    <recommendedName>
        <fullName evidence="3">Protein kinase domain-containing protein</fullName>
    </recommendedName>
</protein>
<evidence type="ECO:0008006" key="3">
    <source>
        <dbReference type="Google" id="ProtNLM"/>
    </source>
</evidence>
<accession>A0A1Y2C3F3</accession>
<dbReference type="SUPFAM" id="SSF56112">
    <property type="entry name" value="Protein kinase-like (PK-like)"/>
    <property type="match status" value="1"/>
</dbReference>
<keyword evidence="2" id="KW-1185">Reference proteome</keyword>
<dbReference type="AlphaFoldDB" id="A0A1Y2C3F3"/>
<sequence length="631" mass="70681">MQNNTSVSGSSRTGTNPNIQFLESNVFKFQHDKSLRVPHVNSVRYEQAVVAVQEEVDYQSSISPTTREVENKSNNEDVSVQMAVGKILRLALDVADPIDDGGGRFLLLRECSLPSVDNVSVKATDPQPLALPFHFPTSGKADFGIGLAPPNSFRAAKSSRQSWEWEVSNNYPALGLPVASLIEVKRENTIDVGTCTTFSPPKHNGAIVQAAAYTLYSMLGILSQLSEHEKLRVFGENIEMYGLLLTQKSAFIIKVSPCGFYDSGKFTVVWSEQLKGVEYAQNVVSFVFESIRLLNQVKVLVPIPFPKPSRFCWLPANEYTLKFSFLEGEPVLYTQTFTNPIIKFGNYYCRIYRSHFAKTQYSRLSELVGILQDCVIKALNARVQQLEKVQEALVRNAHQTETLAIVNEPLPQIPVNPFENWVLSEPFMALPDYGPSLHNRIFPKPPALIPNITFSMIKNLVLSVYRNSICSLVAVNYCHMDIRLGNICTSKDDWSDSHLIDYDFCAPANGVRENPMSKSRLQYPFDEKVVPSSDVWMFGYVLAQLGGKLEGVRHVIDGSVSTHEALEEWAQSQLNLAQMAFADSEDQFVERSTIALKVEFLRVVAGCLKVQAVSRLTFAQIFEQVNEWACC</sequence>
<dbReference type="InterPro" id="IPR011009">
    <property type="entry name" value="Kinase-like_dom_sf"/>
</dbReference>
<dbReference type="Gene3D" id="1.10.510.10">
    <property type="entry name" value="Transferase(Phosphotransferase) domain 1"/>
    <property type="match status" value="1"/>
</dbReference>
<dbReference type="EMBL" id="MCGO01000031">
    <property type="protein sequence ID" value="ORY41531.1"/>
    <property type="molecule type" value="Genomic_DNA"/>
</dbReference>
<reference evidence="1 2" key="1">
    <citation type="submission" date="2016-07" db="EMBL/GenBank/DDBJ databases">
        <title>Pervasive Adenine N6-methylation of Active Genes in Fungi.</title>
        <authorList>
            <consortium name="DOE Joint Genome Institute"/>
            <person name="Mondo S.J."/>
            <person name="Dannebaum R.O."/>
            <person name="Kuo R.C."/>
            <person name="Labutti K."/>
            <person name="Haridas S."/>
            <person name="Kuo A."/>
            <person name="Salamov A."/>
            <person name="Ahrendt S.R."/>
            <person name="Lipzen A."/>
            <person name="Sullivan W."/>
            <person name="Andreopoulos W.B."/>
            <person name="Clum A."/>
            <person name="Lindquist E."/>
            <person name="Daum C."/>
            <person name="Ramamoorthy G.K."/>
            <person name="Gryganskyi A."/>
            <person name="Culley D."/>
            <person name="Magnuson J.K."/>
            <person name="James T.Y."/>
            <person name="O'Malley M.A."/>
            <person name="Stajich J.E."/>
            <person name="Spatafora J.W."/>
            <person name="Visel A."/>
            <person name="Grigoriev I.V."/>
        </authorList>
    </citation>
    <scope>NUCLEOTIDE SEQUENCE [LARGE SCALE GENOMIC DNA]</scope>
    <source>
        <strain evidence="1 2">JEL800</strain>
    </source>
</reference>
<name>A0A1Y2C3F3_9FUNG</name>
<organism evidence="1 2">
    <name type="scientific">Rhizoclosmatium globosum</name>
    <dbReference type="NCBI Taxonomy" id="329046"/>
    <lineage>
        <taxon>Eukaryota</taxon>
        <taxon>Fungi</taxon>
        <taxon>Fungi incertae sedis</taxon>
        <taxon>Chytridiomycota</taxon>
        <taxon>Chytridiomycota incertae sedis</taxon>
        <taxon>Chytridiomycetes</taxon>
        <taxon>Chytridiales</taxon>
        <taxon>Chytriomycetaceae</taxon>
        <taxon>Rhizoclosmatium</taxon>
    </lineage>
</organism>
<dbReference type="Proteomes" id="UP000193642">
    <property type="component" value="Unassembled WGS sequence"/>
</dbReference>
<dbReference type="OrthoDB" id="2164780at2759"/>
<gene>
    <name evidence="1" type="ORF">BCR33DRAFT_852061</name>
</gene>
<evidence type="ECO:0000313" key="1">
    <source>
        <dbReference type="EMBL" id="ORY41531.1"/>
    </source>
</evidence>
<comment type="caution">
    <text evidence="1">The sequence shown here is derived from an EMBL/GenBank/DDBJ whole genome shotgun (WGS) entry which is preliminary data.</text>
</comment>